<keyword evidence="1" id="KW-1133">Transmembrane helix</keyword>
<dbReference type="Proteomes" id="UP000823388">
    <property type="component" value="Chromosome 8K"/>
</dbReference>
<comment type="caution">
    <text evidence="3">The sequence shown here is derived from an EMBL/GenBank/DDBJ whole genome shotgun (WGS) entry which is preliminary data.</text>
</comment>
<gene>
    <name evidence="3" type="ORF">PVAP13_8KG288500</name>
</gene>
<feature type="domain" description="DUF4220" evidence="2">
    <location>
        <begin position="49"/>
        <end position="362"/>
    </location>
</feature>
<dbReference type="InterPro" id="IPR007658">
    <property type="entry name" value="DUF594"/>
</dbReference>
<keyword evidence="1" id="KW-0472">Membrane</keyword>
<dbReference type="PANTHER" id="PTHR31325">
    <property type="entry name" value="OS01G0798800 PROTEIN-RELATED"/>
    <property type="match status" value="1"/>
</dbReference>
<evidence type="ECO:0000259" key="2">
    <source>
        <dbReference type="Pfam" id="PF13968"/>
    </source>
</evidence>
<sequence>MGFSGAVLWWEEWQLHVLVLMSLFLQCFLFFAGVLRKRCIPSWLRFLIWLAYLGSDAVAIYALAILFNSTKKQEWAVSTHHRSSASSRVLWAPILLVHLGGQDGITAYNIEDNELWKRHVVTAVSQVTVAIYVLYKSWPSGYIISAAESVVALFLFFYGIFKCIRKPWDLKKVSINSLVDSSGSKETGQINSLHVYVRSAVYYFRGGSDERINSNYMKFWNPFDAFVDLAPSYSKRLWSLKLLVRNQDAAHRLAQSALSVTFDRLYTKESLKMMDRWYCFSKVISMSVPMTCAIIQMLLFVLTVIFHQQEGSSGASYNHTEVTITFILLCWAAAMEGIIPFALRTASIHEWFKKQRHRWPDQVAQYNLIGYLARDKRHPWLKKLATRLGCKDLLDQLWSMEPSKSSPDLTKLIHGYIARGWTEHHITDTPTYRAFNDNRGQWTLGREGCAGSLEWSLRRPFDESVVLWHLATDLCFHHTVTPSSHEAARRCREMSNYMAYLLFVKPDMLMTGARRSLFRAACEDIQGLLNEDLEQDGPETTLLDLDDEKELTLNIAQRAMITNNAPHIVHEARWLSTCLMALHNGGDDEGKMWRVIQGVWVEMLCFSAGRCRGYLHAKSLGSGGEYLSYVWLLLYMGMETLTEKMQRTELHEDRMAVGLSSGAPMAAAGDENV</sequence>
<keyword evidence="4" id="KW-1185">Reference proteome</keyword>
<organism evidence="3 4">
    <name type="scientific">Panicum virgatum</name>
    <name type="common">Blackwell switchgrass</name>
    <dbReference type="NCBI Taxonomy" id="38727"/>
    <lineage>
        <taxon>Eukaryota</taxon>
        <taxon>Viridiplantae</taxon>
        <taxon>Streptophyta</taxon>
        <taxon>Embryophyta</taxon>
        <taxon>Tracheophyta</taxon>
        <taxon>Spermatophyta</taxon>
        <taxon>Magnoliopsida</taxon>
        <taxon>Liliopsida</taxon>
        <taxon>Poales</taxon>
        <taxon>Poaceae</taxon>
        <taxon>PACMAD clade</taxon>
        <taxon>Panicoideae</taxon>
        <taxon>Panicodae</taxon>
        <taxon>Paniceae</taxon>
        <taxon>Panicinae</taxon>
        <taxon>Panicum</taxon>
        <taxon>Panicum sect. Hiantes</taxon>
    </lineage>
</organism>
<dbReference type="InterPro" id="IPR025315">
    <property type="entry name" value="DUF4220"/>
</dbReference>
<feature type="transmembrane region" description="Helical" evidence="1">
    <location>
        <begin position="283"/>
        <end position="306"/>
    </location>
</feature>
<evidence type="ECO:0000256" key="1">
    <source>
        <dbReference type="SAM" id="Phobius"/>
    </source>
</evidence>
<dbReference type="Pfam" id="PF13968">
    <property type="entry name" value="DUF4220"/>
    <property type="match status" value="1"/>
</dbReference>
<name>A0A8T0PM98_PANVG</name>
<reference evidence="3" key="1">
    <citation type="submission" date="2020-05" db="EMBL/GenBank/DDBJ databases">
        <title>WGS assembly of Panicum virgatum.</title>
        <authorList>
            <person name="Lovell J.T."/>
            <person name="Jenkins J."/>
            <person name="Shu S."/>
            <person name="Juenger T.E."/>
            <person name="Schmutz J."/>
        </authorList>
    </citation>
    <scope>NUCLEOTIDE SEQUENCE</scope>
    <source>
        <strain evidence="3">AP13</strain>
    </source>
</reference>
<proteinExistence type="predicted"/>
<feature type="transmembrane region" description="Helical" evidence="1">
    <location>
        <begin position="47"/>
        <end position="69"/>
    </location>
</feature>
<protein>
    <recommendedName>
        <fullName evidence="2">DUF4220 domain-containing protein</fullName>
    </recommendedName>
</protein>
<feature type="transmembrane region" description="Helical" evidence="1">
    <location>
        <begin position="13"/>
        <end position="35"/>
    </location>
</feature>
<feature type="transmembrane region" description="Helical" evidence="1">
    <location>
        <begin position="141"/>
        <end position="161"/>
    </location>
</feature>
<evidence type="ECO:0000313" key="4">
    <source>
        <dbReference type="Proteomes" id="UP000823388"/>
    </source>
</evidence>
<accession>A0A8T0PM98</accession>
<dbReference type="AlphaFoldDB" id="A0A8T0PM98"/>
<keyword evidence="1" id="KW-0812">Transmembrane</keyword>
<dbReference type="EMBL" id="CM029051">
    <property type="protein sequence ID" value="KAG2562740.1"/>
    <property type="molecule type" value="Genomic_DNA"/>
</dbReference>
<evidence type="ECO:0000313" key="3">
    <source>
        <dbReference type="EMBL" id="KAG2562740.1"/>
    </source>
</evidence>
<feature type="transmembrane region" description="Helical" evidence="1">
    <location>
        <begin position="326"/>
        <end position="346"/>
    </location>
</feature>
<dbReference type="Pfam" id="PF04578">
    <property type="entry name" value="DUF594"/>
    <property type="match status" value="1"/>
</dbReference>